<keyword evidence="1" id="KW-0175">Coiled coil</keyword>
<evidence type="ECO:0000256" key="1">
    <source>
        <dbReference type="SAM" id="Coils"/>
    </source>
</evidence>
<dbReference type="EC" id="3.-.-.-" evidence="5"/>
<organism evidence="5 6">
    <name type="scientific">Candidatus Omnitrophus magneticus</name>
    <dbReference type="NCBI Taxonomy" id="1609969"/>
    <lineage>
        <taxon>Bacteria</taxon>
        <taxon>Pseudomonadati</taxon>
        <taxon>Candidatus Omnitrophota</taxon>
        <taxon>Candidatus Omnitrophus</taxon>
    </lineage>
</organism>
<dbReference type="InterPro" id="IPR002477">
    <property type="entry name" value="Peptidoglycan-bd-like"/>
</dbReference>
<feature type="coiled-coil region" evidence="1">
    <location>
        <begin position="23"/>
        <end position="57"/>
    </location>
</feature>
<keyword evidence="6" id="KW-1185">Reference proteome</keyword>
<accession>A0A0F0CPK3</accession>
<name>A0A0F0CPK3_9BACT</name>
<dbReference type="Pfam" id="PF01471">
    <property type="entry name" value="PG_binding_1"/>
    <property type="match status" value="1"/>
</dbReference>
<sequence length="148" mass="15972">MSKGLLIFAIAALLFSGCATTHKGKGTQDIEELSTRVESLEQKVNDNSEELQIVKEKVDYGTDVNFKSGSSSYSDNYSKKVSSTGYSKSKYPAKSVQSALKAAGFYDGPVDGKLGPKTKEAIKAFQQANGLTADGVIGKRTWAKLKEY</sequence>
<keyword evidence="3" id="KW-0732">Signal</keyword>
<evidence type="ECO:0000313" key="5">
    <source>
        <dbReference type="EMBL" id="KJJ83456.1"/>
    </source>
</evidence>
<proteinExistence type="predicted"/>
<dbReference type="Gene3D" id="1.10.101.10">
    <property type="entry name" value="PGBD-like superfamily/PGBD"/>
    <property type="match status" value="1"/>
</dbReference>
<dbReference type="EMBL" id="JYNY01000577">
    <property type="protein sequence ID" value="KJJ83456.1"/>
    <property type="molecule type" value="Genomic_DNA"/>
</dbReference>
<evidence type="ECO:0000256" key="3">
    <source>
        <dbReference type="SAM" id="SignalP"/>
    </source>
</evidence>
<evidence type="ECO:0000259" key="4">
    <source>
        <dbReference type="Pfam" id="PF01471"/>
    </source>
</evidence>
<dbReference type="InterPro" id="IPR036366">
    <property type="entry name" value="PGBDSf"/>
</dbReference>
<dbReference type="GO" id="GO:0016787">
    <property type="term" value="F:hydrolase activity"/>
    <property type="evidence" value="ECO:0007669"/>
    <property type="project" value="UniProtKB-KW"/>
</dbReference>
<feature type="chain" id="PRO_5002437407" evidence="3">
    <location>
        <begin position="22"/>
        <end position="148"/>
    </location>
</feature>
<dbReference type="InterPro" id="IPR036365">
    <property type="entry name" value="PGBD-like_sf"/>
</dbReference>
<feature type="compositionally biased region" description="Low complexity" evidence="2">
    <location>
        <begin position="69"/>
        <end position="83"/>
    </location>
</feature>
<evidence type="ECO:0000256" key="2">
    <source>
        <dbReference type="SAM" id="MobiDB-lite"/>
    </source>
</evidence>
<comment type="caution">
    <text evidence="5">The sequence shown here is derived from an EMBL/GenBank/DDBJ whole genome shotgun (WGS) entry which is preliminary data.</text>
</comment>
<dbReference type="PROSITE" id="PS51257">
    <property type="entry name" value="PROKAR_LIPOPROTEIN"/>
    <property type="match status" value="1"/>
</dbReference>
<reference evidence="5 6" key="1">
    <citation type="submission" date="2015-02" db="EMBL/GenBank/DDBJ databases">
        <title>Single-cell genomics of uncultivated deep-branching MTB reveals a conserved set of magnetosome genes.</title>
        <authorList>
            <person name="Kolinko S."/>
            <person name="Richter M."/>
            <person name="Glockner F.O."/>
            <person name="Brachmann A."/>
            <person name="Schuler D."/>
        </authorList>
    </citation>
    <scope>NUCLEOTIDE SEQUENCE [LARGE SCALE GENOMIC DNA]</scope>
    <source>
        <strain evidence="5">SKK-01</strain>
    </source>
</reference>
<dbReference type="Proteomes" id="UP000033428">
    <property type="component" value="Unassembled WGS sequence"/>
</dbReference>
<feature type="domain" description="Peptidoglycan binding-like" evidence="4">
    <location>
        <begin position="94"/>
        <end position="145"/>
    </location>
</feature>
<protein>
    <submittedName>
        <fullName evidence="5">Secreted protein containing Peptidoglycan binding-like domain protein</fullName>
        <ecNumber evidence="5">3.-.-.-</ecNumber>
    </submittedName>
</protein>
<gene>
    <name evidence="5" type="ORF">OMAG_002677</name>
</gene>
<keyword evidence="5" id="KW-0378">Hydrolase</keyword>
<feature type="signal peptide" evidence="3">
    <location>
        <begin position="1"/>
        <end position="21"/>
    </location>
</feature>
<dbReference type="AlphaFoldDB" id="A0A0F0CPK3"/>
<feature type="region of interest" description="Disordered" evidence="2">
    <location>
        <begin position="69"/>
        <end position="89"/>
    </location>
</feature>
<evidence type="ECO:0000313" key="6">
    <source>
        <dbReference type="Proteomes" id="UP000033428"/>
    </source>
</evidence>
<dbReference type="SUPFAM" id="SSF47090">
    <property type="entry name" value="PGBD-like"/>
    <property type="match status" value="1"/>
</dbReference>